<evidence type="ECO:0000256" key="3">
    <source>
        <dbReference type="ARBA" id="ARBA00022795"/>
    </source>
</evidence>
<dbReference type="Pfam" id="PF05400">
    <property type="entry name" value="FliT"/>
    <property type="match status" value="1"/>
</dbReference>
<keyword evidence="2" id="KW-0963">Cytoplasm</keyword>
<sequence length="117" mass="13928">MGVVRDVWLVTKQLLEAVMAPWPPEEREARMAVVDELLRRREALLPKLRPPYSEEEQELGCEIIVWNQEIEARLRRVCEEIRRDLRMAGAKRQATVCYAHPYEQPLSFDGMFYDKRR</sequence>
<evidence type="ECO:0000256" key="7">
    <source>
        <dbReference type="ARBA" id="ARBA00093797"/>
    </source>
</evidence>
<evidence type="ECO:0000256" key="1">
    <source>
        <dbReference type="ARBA" id="ARBA00004514"/>
    </source>
</evidence>
<keyword evidence="3" id="KW-1005">Bacterial flagellum biogenesis</keyword>
<dbReference type="RefSeq" id="WP_044732651.1">
    <property type="nucleotide sequence ID" value="NZ_JYBP01000003.1"/>
</dbReference>
<proteinExistence type="inferred from homology"/>
<protein>
    <recommendedName>
        <fullName evidence="7">Flagellar protein FliT</fullName>
    </recommendedName>
</protein>
<comment type="function">
    <text evidence="5">May act as an export chaperone for the filament capping protein FliD.</text>
</comment>
<keyword evidence="8" id="KW-0282">Flagellum</keyword>
<dbReference type="EMBL" id="JYBP01000003">
    <property type="protein sequence ID" value="KJE28233.1"/>
    <property type="molecule type" value="Genomic_DNA"/>
</dbReference>
<dbReference type="OrthoDB" id="2353131at2"/>
<evidence type="ECO:0000256" key="4">
    <source>
        <dbReference type="ARBA" id="ARBA00023186"/>
    </source>
</evidence>
<organism evidence="8 9">
    <name type="scientific">Geobacillus kaustophilus</name>
    <dbReference type="NCBI Taxonomy" id="1462"/>
    <lineage>
        <taxon>Bacteria</taxon>
        <taxon>Bacillati</taxon>
        <taxon>Bacillota</taxon>
        <taxon>Bacilli</taxon>
        <taxon>Bacillales</taxon>
        <taxon>Anoxybacillaceae</taxon>
        <taxon>Geobacillus</taxon>
        <taxon>Geobacillus thermoleovorans group</taxon>
    </lineage>
</organism>
<dbReference type="Proteomes" id="UP000032522">
    <property type="component" value="Unassembled WGS sequence"/>
</dbReference>
<comment type="similarity">
    <text evidence="6">Belongs to the bacillales FliT family.</text>
</comment>
<dbReference type="AlphaFoldDB" id="A0A0D8BVP3"/>
<evidence type="ECO:0000313" key="9">
    <source>
        <dbReference type="Proteomes" id="UP000032522"/>
    </source>
</evidence>
<name>A0A0D8BVP3_GEOKU</name>
<gene>
    <name evidence="8" type="ORF">LG52_3203</name>
</gene>
<evidence type="ECO:0000256" key="6">
    <source>
        <dbReference type="ARBA" id="ARBA00093785"/>
    </source>
</evidence>
<keyword evidence="4" id="KW-0143">Chaperone</keyword>
<dbReference type="PATRIC" id="fig|1462.6.peg.3521"/>
<comment type="caution">
    <text evidence="8">The sequence shown here is derived from an EMBL/GenBank/DDBJ whole genome shotgun (WGS) entry which is preliminary data.</text>
</comment>
<evidence type="ECO:0000256" key="2">
    <source>
        <dbReference type="ARBA" id="ARBA00022490"/>
    </source>
</evidence>
<keyword evidence="8" id="KW-0966">Cell projection</keyword>
<comment type="subcellular location">
    <subcellularLocation>
        <location evidence="1">Cytoplasm</location>
        <location evidence="1">Cytosol</location>
    </subcellularLocation>
</comment>
<accession>A0A0D8BVP3</accession>
<evidence type="ECO:0000256" key="5">
    <source>
        <dbReference type="ARBA" id="ARBA00093765"/>
    </source>
</evidence>
<evidence type="ECO:0000313" key="8">
    <source>
        <dbReference type="EMBL" id="KJE28233.1"/>
    </source>
</evidence>
<reference evidence="8 9" key="1">
    <citation type="submission" date="2015-01" db="EMBL/GenBank/DDBJ databases">
        <authorList>
            <person name="Filippidou S."/>
            <person name="Jeanneret N."/>
            <person name="Russel-Delif L."/>
            <person name="Junier T."/>
            <person name="Wunderlin T."/>
            <person name="Molina V."/>
            <person name="Johnson S.L."/>
            <person name="Davenport K.W."/>
            <person name="Chain P.S."/>
            <person name="Dorador C."/>
            <person name="Junier P."/>
        </authorList>
    </citation>
    <scope>NUCLEOTIDE SEQUENCE [LARGE SCALE GENOMIC DNA]</scope>
    <source>
        <strain evidence="8 9">Et7/4</strain>
    </source>
</reference>
<dbReference type="InterPro" id="IPR008622">
    <property type="entry name" value="FliT"/>
</dbReference>
<keyword evidence="8" id="KW-0969">Cilium</keyword>